<proteinExistence type="predicted"/>
<keyword evidence="3" id="KW-1185">Reference proteome</keyword>
<dbReference type="Pfam" id="PF00884">
    <property type="entry name" value="Sulfatase"/>
    <property type="match status" value="1"/>
</dbReference>
<dbReference type="InterPro" id="IPR017850">
    <property type="entry name" value="Alkaline_phosphatase_core_sf"/>
</dbReference>
<dbReference type="AlphaFoldDB" id="A0A8H2QL45"/>
<name>A0A8H2QL45_9FLAO</name>
<feature type="domain" description="Sulfatase N-terminal" evidence="1">
    <location>
        <begin position="4"/>
        <end position="136"/>
    </location>
</feature>
<sequence>MGLYKKRYPEAFNYFSGVNERTKFKTEYSKLKVNEYDNAVRYNDFVVRRIIEMVKGENKSSFVVYFSDHGDEVFDTIDFVGHHGSKATRPMHDVPFIAWFSERYKKENPALIAAAFKNVKQPYALEDFTHSFSDLIKVKFKGVDSTKSIFNKEFKVKTRQLRQGRFYDDL</sequence>
<dbReference type="InterPro" id="IPR000917">
    <property type="entry name" value="Sulfatase_N"/>
</dbReference>
<reference evidence="2 3" key="1">
    <citation type="submission" date="2019-08" db="EMBL/GenBank/DDBJ databases">
        <title>Genomes of Antarctic Bizionia species.</title>
        <authorList>
            <person name="Bowman J.P."/>
        </authorList>
    </citation>
    <scope>NUCLEOTIDE SEQUENCE [LARGE SCALE GENOMIC DNA]</scope>
    <source>
        <strain evidence="2 3">HFD</strain>
    </source>
</reference>
<dbReference type="Proteomes" id="UP000323324">
    <property type="component" value="Unassembled WGS sequence"/>
</dbReference>
<dbReference type="PANTHER" id="PTHR30443">
    <property type="entry name" value="INNER MEMBRANE PROTEIN"/>
    <property type="match status" value="1"/>
</dbReference>
<keyword evidence="2" id="KW-0378">Hydrolase</keyword>
<gene>
    <name evidence="2" type="ORF">ES676_10230</name>
</gene>
<dbReference type="PANTHER" id="PTHR30443:SF2">
    <property type="entry name" value="PHOSPHOETHANOLAMINE TRANSFERASE EPTC"/>
    <property type="match status" value="1"/>
</dbReference>
<protein>
    <submittedName>
        <fullName evidence="2">Sulfatase-like hydrolase/transferase</fullName>
    </submittedName>
</protein>
<evidence type="ECO:0000313" key="3">
    <source>
        <dbReference type="Proteomes" id="UP000323324"/>
    </source>
</evidence>
<dbReference type="SUPFAM" id="SSF53649">
    <property type="entry name" value="Alkaline phosphatase-like"/>
    <property type="match status" value="1"/>
</dbReference>
<accession>A0A8H2QL45</accession>
<dbReference type="Gene3D" id="3.40.720.10">
    <property type="entry name" value="Alkaline Phosphatase, subunit A"/>
    <property type="match status" value="1"/>
</dbReference>
<dbReference type="EMBL" id="VSKM01000009">
    <property type="protein sequence ID" value="TYB73123.1"/>
    <property type="molecule type" value="Genomic_DNA"/>
</dbReference>
<dbReference type="RefSeq" id="WP_148370229.1">
    <property type="nucleotide sequence ID" value="NZ_VSKM01000009.1"/>
</dbReference>
<organism evidence="2 3">
    <name type="scientific">Bizionia saleffrena</name>
    <dbReference type="NCBI Taxonomy" id="291189"/>
    <lineage>
        <taxon>Bacteria</taxon>
        <taxon>Pseudomonadati</taxon>
        <taxon>Bacteroidota</taxon>
        <taxon>Flavobacteriia</taxon>
        <taxon>Flavobacteriales</taxon>
        <taxon>Flavobacteriaceae</taxon>
        <taxon>Bizionia</taxon>
    </lineage>
</organism>
<evidence type="ECO:0000313" key="2">
    <source>
        <dbReference type="EMBL" id="TYB73123.1"/>
    </source>
</evidence>
<comment type="caution">
    <text evidence="2">The sequence shown here is derived from an EMBL/GenBank/DDBJ whole genome shotgun (WGS) entry which is preliminary data.</text>
</comment>
<dbReference type="GO" id="GO:0016787">
    <property type="term" value="F:hydrolase activity"/>
    <property type="evidence" value="ECO:0007669"/>
    <property type="project" value="UniProtKB-KW"/>
</dbReference>
<dbReference type="GO" id="GO:0016776">
    <property type="term" value="F:phosphotransferase activity, phosphate group as acceptor"/>
    <property type="evidence" value="ECO:0007669"/>
    <property type="project" value="TreeGrafter"/>
</dbReference>
<keyword evidence="2" id="KW-0808">Transferase</keyword>
<dbReference type="InterPro" id="IPR040423">
    <property type="entry name" value="PEA_transferase"/>
</dbReference>
<evidence type="ECO:0000259" key="1">
    <source>
        <dbReference type="Pfam" id="PF00884"/>
    </source>
</evidence>
<dbReference type="GO" id="GO:0009244">
    <property type="term" value="P:lipopolysaccharide core region biosynthetic process"/>
    <property type="evidence" value="ECO:0007669"/>
    <property type="project" value="TreeGrafter"/>
</dbReference>
<dbReference type="GO" id="GO:0005886">
    <property type="term" value="C:plasma membrane"/>
    <property type="evidence" value="ECO:0007669"/>
    <property type="project" value="UniProtKB-SubCell"/>
</dbReference>